<feature type="chain" id="PRO_5012635990" evidence="1">
    <location>
        <begin position="21"/>
        <end position="189"/>
    </location>
</feature>
<protein>
    <submittedName>
        <fullName evidence="2">Uncharacterized protein</fullName>
    </submittedName>
</protein>
<feature type="signal peptide" evidence="1">
    <location>
        <begin position="1"/>
        <end position="20"/>
    </location>
</feature>
<reference evidence="2 3" key="1">
    <citation type="submission" date="2016-11" db="EMBL/GenBank/DDBJ databases">
        <authorList>
            <person name="Jaros S."/>
            <person name="Januszkiewicz K."/>
            <person name="Wedrychowicz H."/>
        </authorList>
    </citation>
    <scope>NUCLEOTIDE SEQUENCE [LARGE SCALE GENOMIC DNA]</scope>
    <source>
        <strain evidence="2 3">DSM 27406</strain>
    </source>
</reference>
<proteinExistence type="predicted"/>
<evidence type="ECO:0000256" key="1">
    <source>
        <dbReference type="SAM" id="SignalP"/>
    </source>
</evidence>
<keyword evidence="1" id="KW-0732">Signal</keyword>
<dbReference type="RefSeq" id="WP_073083964.1">
    <property type="nucleotide sequence ID" value="NZ_FRBL01000007.1"/>
</dbReference>
<dbReference type="AlphaFoldDB" id="A0A1M7H369"/>
<dbReference type="EMBL" id="FRBL01000007">
    <property type="protein sequence ID" value="SHM22796.1"/>
    <property type="molecule type" value="Genomic_DNA"/>
</dbReference>
<dbReference type="PROSITE" id="PS51257">
    <property type="entry name" value="PROKAR_LIPOPROTEIN"/>
    <property type="match status" value="1"/>
</dbReference>
<accession>A0A1M7H369</accession>
<dbReference type="Proteomes" id="UP000184420">
    <property type="component" value="Unassembled WGS sequence"/>
</dbReference>
<gene>
    <name evidence="2" type="ORF">SAMN05444266_10758</name>
</gene>
<sequence>MIRFTLFLLFAFLWLSCGQQQTPAQKDTVILPSFQKPNAMVPLPRPALSRAETSAIDDSTWRAHQPDLQKAKIHLLSFRPGWNNSTSTPPSEFEANRKWRLDSLTILKLLHHASPTDDMALDLGPCSFLPGTMEGNVMVNDTLYHYMIDAGGYMYLGLPEGDDHYCYCWYDKALLQHFLDIPDYDQYID</sequence>
<evidence type="ECO:0000313" key="2">
    <source>
        <dbReference type="EMBL" id="SHM22796.1"/>
    </source>
</evidence>
<keyword evidence="3" id="KW-1185">Reference proteome</keyword>
<name>A0A1M7H369_9BACT</name>
<organism evidence="2 3">
    <name type="scientific">Chitinophaga jiangningensis</name>
    <dbReference type="NCBI Taxonomy" id="1419482"/>
    <lineage>
        <taxon>Bacteria</taxon>
        <taxon>Pseudomonadati</taxon>
        <taxon>Bacteroidota</taxon>
        <taxon>Chitinophagia</taxon>
        <taxon>Chitinophagales</taxon>
        <taxon>Chitinophagaceae</taxon>
        <taxon>Chitinophaga</taxon>
    </lineage>
</organism>
<evidence type="ECO:0000313" key="3">
    <source>
        <dbReference type="Proteomes" id="UP000184420"/>
    </source>
</evidence>